<dbReference type="GO" id="GO:0003700">
    <property type="term" value="F:DNA-binding transcription factor activity"/>
    <property type="evidence" value="ECO:0007669"/>
    <property type="project" value="UniProtKB-UniRule"/>
</dbReference>
<dbReference type="GO" id="GO:0005737">
    <property type="term" value="C:cytoplasm"/>
    <property type="evidence" value="ECO:0007669"/>
    <property type="project" value="UniProtKB-SubCell"/>
</dbReference>
<keyword evidence="7" id="KW-0028">Amino-acid biosynthesis</keyword>
<dbReference type="Pfam" id="PF02863">
    <property type="entry name" value="Arg_repressor_C"/>
    <property type="match status" value="1"/>
</dbReference>
<dbReference type="Pfam" id="PF01316">
    <property type="entry name" value="Arg_repressor"/>
    <property type="match status" value="1"/>
</dbReference>
<protein>
    <recommendedName>
        <fullName evidence="7 8">Arginine repressor</fullName>
    </recommendedName>
</protein>
<dbReference type="GO" id="GO:1900079">
    <property type="term" value="P:regulation of arginine biosynthetic process"/>
    <property type="evidence" value="ECO:0007669"/>
    <property type="project" value="UniProtKB-UniRule"/>
</dbReference>
<keyword evidence="5 7" id="KW-0238">DNA-binding</keyword>
<dbReference type="UniPathway" id="UPA00068"/>
<evidence type="ECO:0000259" key="9">
    <source>
        <dbReference type="Pfam" id="PF01316"/>
    </source>
</evidence>
<dbReference type="RefSeq" id="WP_086340938.1">
    <property type="nucleotide sequence ID" value="NZ_CP081459.1"/>
</dbReference>
<dbReference type="SUPFAM" id="SSF46785">
    <property type="entry name" value="Winged helix' DNA-binding domain"/>
    <property type="match status" value="1"/>
</dbReference>
<feature type="domain" description="Arginine repressor DNA-binding" evidence="9">
    <location>
        <begin position="1"/>
        <end position="69"/>
    </location>
</feature>
<keyword evidence="3 7" id="KW-0963">Cytoplasm</keyword>
<dbReference type="SUPFAM" id="SSF55252">
    <property type="entry name" value="C-terminal domain of arginine repressor"/>
    <property type="match status" value="1"/>
</dbReference>
<evidence type="ECO:0000256" key="3">
    <source>
        <dbReference type="ARBA" id="ARBA00022490"/>
    </source>
</evidence>
<evidence type="ECO:0000313" key="12">
    <source>
        <dbReference type="EMBL" id="RSU03874.1"/>
    </source>
</evidence>
<keyword evidence="13" id="KW-1185">Reference proteome</keyword>
<dbReference type="EMBL" id="JAAVMB010000001">
    <property type="protein sequence ID" value="NKC66461.1"/>
    <property type="molecule type" value="Genomic_DNA"/>
</dbReference>
<name>A0A369AZP2_9ENTE</name>
<organism evidence="11 14">
    <name type="scientific">Vagococcus fluvialis</name>
    <dbReference type="NCBI Taxonomy" id="2738"/>
    <lineage>
        <taxon>Bacteria</taxon>
        <taxon>Bacillati</taxon>
        <taxon>Bacillota</taxon>
        <taxon>Bacilli</taxon>
        <taxon>Lactobacillales</taxon>
        <taxon>Enterococcaceae</taxon>
        <taxon>Vagococcus</taxon>
    </lineage>
</organism>
<reference evidence="12 13" key="1">
    <citation type="submission" date="2017-05" db="EMBL/GenBank/DDBJ databases">
        <title>Vagococcus spp. assemblies.</title>
        <authorList>
            <person name="Gulvik C.A."/>
        </authorList>
    </citation>
    <scope>NUCLEOTIDE SEQUENCE [LARGE SCALE GENOMIC DNA]</scope>
    <source>
        <strain evidence="12 13">NCFB 2497</strain>
    </source>
</reference>
<evidence type="ECO:0000256" key="2">
    <source>
        <dbReference type="ARBA" id="ARBA00008316"/>
    </source>
</evidence>
<accession>A0A369AZP2</accession>
<comment type="function">
    <text evidence="7">Regulates arginine biosynthesis genes.</text>
</comment>
<dbReference type="GO" id="GO:0003677">
    <property type="term" value="F:DNA binding"/>
    <property type="evidence" value="ECO:0007669"/>
    <property type="project" value="UniProtKB-KW"/>
</dbReference>
<dbReference type="InterPro" id="IPR036388">
    <property type="entry name" value="WH-like_DNA-bd_sf"/>
</dbReference>
<dbReference type="GO" id="GO:0034618">
    <property type="term" value="F:arginine binding"/>
    <property type="evidence" value="ECO:0007669"/>
    <property type="project" value="InterPro"/>
</dbReference>
<comment type="caution">
    <text evidence="11">The sequence shown here is derived from an EMBL/GenBank/DDBJ whole genome shotgun (WGS) entry which is preliminary data.</text>
</comment>
<dbReference type="Proteomes" id="UP000288197">
    <property type="component" value="Unassembled WGS sequence"/>
</dbReference>
<evidence type="ECO:0000313" key="13">
    <source>
        <dbReference type="Proteomes" id="UP000288197"/>
    </source>
</evidence>
<evidence type="ECO:0000313" key="11">
    <source>
        <dbReference type="EMBL" id="NKC66461.1"/>
    </source>
</evidence>
<dbReference type="OrthoDB" id="9807089at2"/>
<dbReference type="GO" id="GO:0051259">
    <property type="term" value="P:protein complex oligomerization"/>
    <property type="evidence" value="ECO:0007669"/>
    <property type="project" value="InterPro"/>
</dbReference>
<evidence type="ECO:0000313" key="14">
    <source>
        <dbReference type="Proteomes" id="UP000521358"/>
    </source>
</evidence>
<dbReference type="Gene3D" id="3.30.1360.40">
    <property type="match status" value="1"/>
</dbReference>
<dbReference type="InterPro" id="IPR036390">
    <property type="entry name" value="WH_DNA-bd_sf"/>
</dbReference>
<keyword evidence="6 7" id="KW-0804">Transcription</keyword>
<dbReference type="EMBL" id="NGJX01000003">
    <property type="protein sequence ID" value="RSU03874.1"/>
    <property type="molecule type" value="Genomic_DNA"/>
</dbReference>
<gene>
    <name evidence="7 11" type="primary">argR</name>
    <name evidence="12" type="ORF">CBF32_04165</name>
    <name evidence="11" type="ORF">HED35_00025</name>
</gene>
<evidence type="ECO:0000256" key="7">
    <source>
        <dbReference type="HAMAP-Rule" id="MF_00173"/>
    </source>
</evidence>
<dbReference type="HAMAP" id="MF_00173">
    <property type="entry name" value="Arg_repressor"/>
    <property type="match status" value="1"/>
</dbReference>
<comment type="similarity">
    <text evidence="2 7">Belongs to the ArgR family.</text>
</comment>
<dbReference type="InterPro" id="IPR020899">
    <property type="entry name" value="Arg_repress_C"/>
</dbReference>
<dbReference type="GO" id="GO:0006526">
    <property type="term" value="P:L-arginine biosynthetic process"/>
    <property type="evidence" value="ECO:0007669"/>
    <property type="project" value="UniProtKB-UniPathway"/>
</dbReference>
<evidence type="ECO:0000256" key="8">
    <source>
        <dbReference type="NCBIfam" id="TIGR01529"/>
    </source>
</evidence>
<dbReference type="Proteomes" id="UP000521358">
    <property type="component" value="Unassembled WGS sequence"/>
</dbReference>
<dbReference type="GeneID" id="63145855"/>
<dbReference type="AlphaFoldDB" id="A0A369AZP2"/>
<keyword evidence="7" id="KW-0678">Repressor</keyword>
<dbReference type="PANTHER" id="PTHR34471">
    <property type="entry name" value="ARGININE REPRESSOR"/>
    <property type="match status" value="1"/>
</dbReference>
<dbReference type="NCBIfam" id="TIGR01529">
    <property type="entry name" value="argR_whole"/>
    <property type="match status" value="1"/>
</dbReference>
<comment type="pathway">
    <text evidence="7">Amino-acid biosynthesis; L-arginine biosynthesis [regulation].</text>
</comment>
<evidence type="ECO:0000256" key="6">
    <source>
        <dbReference type="ARBA" id="ARBA00023163"/>
    </source>
</evidence>
<dbReference type="PRINTS" id="PR01467">
    <property type="entry name" value="ARGREPRESSOR"/>
</dbReference>
<reference evidence="11 14" key="2">
    <citation type="submission" date="2020-03" db="EMBL/GenBank/DDBJ databases">
        <title>Bacterial samples isolated from urine from healthy bovine heifers (Gyr breed).</title>
        <authorList>
            <person name="Giannattasio-Ferraz S."/>
            <person name="Maskeri L."/>
            <person name="Penido A."/>
            <person name="Barbosa-Stancioli E.F."/>
            <person name="Putonti C."/>
        </authorList>
    </citation>
    <scope>NUCLEOTIDE SEQUENCE [LARGE SCALE GENOMIC DNA]</scope>
    <source>
        <strain evidence="11 14">UFMG-H7</strain>
    </source>
</reference>
<dbReference type="Gene3D" id="1.10.10.10">
    <property type="entry name" value="Winged helix-like DNA-binding domain superfamily/Winged helix DNA-binding domain"/>
    <property type="match status" value="1"/>
</dbReference>
<evidence type="ECO:0000259" key="10">
    <source>
        <dbReference type="Pfam" id="PF02863"/>
    </source>
</evidence>
<dbReference type="InterPro" id="IPR001669">
    <property type="entry name" value="Arg_repress"/>
</dbReference>
<dbReference type="InterPro" id="IPR036251">
    <property type="entry name" value="Arg_repress_C_sf"/>
</dbReference>
<evidence type="ECO:0000256" key="4">
    <source>
        <dbReference type="ARBA" id="ARBA00023015"/>
    </source>
</evidence>
<comment type="subcellular location">
    <subcellularLocation>
        <location evidence="1 7">Cytoplasm</location>
    </subcellularLocation>
</comment>
<keyword evidence="4 7" id="KW-0805">Transcription regulation</keyword>
<feature type="domain" description="Arginine repressor C-terminal" evidence="10">
    <location>
        <begin position="80"/>
        <end position="145"/>
    </location>
</feature>
<dbReference type="PANTHER" id="PTHR34471:SF1">
    <property type="entry name" value="ARGININE REPRESSOR"/>
    <property type="match status" value="1"/>
</dbReference>
<sequence>MKKKDRQSFIKQIIFEEIIENQHQLIEKLAKEGIEATQATISRDIKELNIVKVHDVSGVVKYGILEATSVEHDTHLKEVFKDSVSQVTQVQFMNVVNTLLGTADIVAAEIDELQLPEIVGTLAGTDTIVLISTSESEAKRINKRLLSYLK</sequence>
<evidence type="ECO:0000256" key="5">
    <source>
        <dbReference type="ARBA" id="ARBA00023125"/>
    </source>
</evidence>
<keyword evidence="7" id="KW-0055">Arginine biosynthesis</keyword>
<evidence type="ECO:0000256" key="1">
    <source>
        <dbReference type="ARBA" id="ARBA00004496"/>
    </source>
</evidence>
<dbReference type="InterPro" id="IPR020900">
    <property type="entry name" value="Arg_repress_DNA-bd"/>
</dbReference>
<proteinExistence type="inferred from homology"/>